<sequence length="369" mass="42325">MDLVYNAYGNLGTESILPHVSIHCSYLCLYLATCRHQPIILRDYFTDILCQPVPIYIYSSQIISIYLPTVNYFPSVTSKSSFIYKSHSIRITHSVYFSYFSLSLYTLWSVNIRPPSLELFYIFSIYVSTFLSFLLSKRLQSPPPFCFSITFFFFPASTGTPTIFTGEKYTHLYDTVFPVLSSFFLLLSLSLHSQILFPSFLSCTLSLSLRFQFSFSFLLLSFAFSLSLSLTLSPSFFLSLLFDSLFFFLPLPPYFSDSLFLFVFGISSFTLFPSTFSSFFIGFSDFSSIAFLFTLLFSSTYHLSFFLSPLPFFVLFFSLHSPFLSFPFSSLFLPPQFSFLDCILLFFDFSLSLLDSLSLILTLSLSPLL</sequence>
<feature type="transmembrane region" description="Helical" evidence="1">
    <location>
        <begin position="119"/>
        <end position="136"/>
    </location>
</feature>
<evidence type="ECO:0000313" key="3">
    <source>
        <dbReference type="Proteomes" id="UP000597762"/>
    </source>
</evidence>
<feature type="transmembrane region" description="Helical" evidence="1">
    <location>
        <begin position="55"/>
        <end position="73"/>
    </location>
</feature>
<keyword evidence="1" id="KW-0812">Transmembrane</keyword>
<evidence type="ECO:0000256" key="1">
    <source>
        <dbReference type="SAM" id="Phobius"/>
    </source>
</evidence>
<keyword evidence="1" id="KW-0472">Membrane</keyword>
<accession>A0A812D7M3</accession>
<evidence type="ECO:0000313" key="2">
    <source>
        <dbReference type="EMBL" id="CAE1290192.1"/>
    </source>
</evidence>
<dbReference type="EMBL" id="CAHIKZ030002655">
    <property type="protein sequence ID" value="CAE1290192.1"/>
    <property type="molecule type" value="Genomic_DNA"/>
</dbReference>
<keyword evidence="1" id="KW-1133">Transmembrane helix</keyword>
<name>A0A812D7M3_ACAPH</name>
<dbReference type="AlphaFoldDB" id="A0A812D7M3"/>
<organism evidence="2 3">
    <name type="scientific">Acanthosepion pharaonis</name>
    <name type="common">Pharaoh cuttlefish</name>
    <name type="synonym">Sepia pharaonis</name>
    <dbReference type="NCBI Taxonomy" id="158019"/>
    <lineage>
        <taxon>Eukaryota</taxon>
        <taxon>Metazoa</taxon>
        <taxon>Spiralia</taxon>
        <taxon>Lophotrochozoa</taxon>
        <taxon>Mollusca</taxon>
        <taxon>Cephalopoda</taxon>
        <taxon>Coleoidea</taxon>
        <taxon>Decapodiformes</taxon>
        <taxon>Sepiida</taxon>
        <taxon>Sepiina</taxon>
        <taxon>Sepiidae</taxon>
        <taxon>Acanthosepion</taxon>
    </lineage>
</organism>
<dbReference type="Proteomes" id="UP000597762">
    <property type="component" value="Unassembled WGS sequence"/>
</dbReference>
<feature type="transmembrane region" description="Helical" evidence="1">
    <location>
        <begin position="145"/>
        <end position="164"/>
    </location>
</feature>
<feature type="transmembrane region" description="Helical" evidence="1">
    <location>
        <begin position="217"/>
        <end position="242"/>
    </location>
</feature>
<reference evidence="2" key="1">
    <citation type="submission" date="2021-01" db="EMBL/GenBank/DDBJ databases">
        <authorList>
            <person name="Li R."/>
            <person name="Bekaert M."/>
        </authorList>
    </citation>
    <scope>NUCLEOTIDE SEQUENCE</scope>
    <source>
        <strain evidence="2">Farmed</strain>
    </source>
</reference>
<proteinExistence type="predicted"/>
<gene>
    <name evidence="2" type="ORF">SPHA_48080</name>
</gene>
<feature type="transmembrane region" description="Helical" evidence="1">
    <location>
        <begin position="94"/>
        <end position="113"/>
    </location>
</feature>
<feature type="transmembrane region" description="Helical" evidence="1">
    <location>
        <begin position="176"/>
        <end position="197"/>
    </location>
</feature>
<protein>
    <submittedName>
        <fullName evidence="2">Uncharacterized protein</fullName>
    </submittedName>
</protein>
<comment type="caution">
    <text evidence="2">The sequence shown here is derived from an EMBL/GenBank/DDBJ whole genome shotgun (WGS) entry which is preliminary data.</text>
</comment>
<keyword evidence="3" id="KW-1185">Reference proteome</keyword>
<feature type="transmembrane region" description="Helical" evidence="1">
    <location>
        <begin position="254"/>
        <end position="272"/>
    </location>
</feature>